<evidence type="ECO:0000313" key="2">
    <source>
        <dbReference type="Proteomes" id="UP000235672"/>
    </source>
</evidence>
<protein>
    <submittedName>
        <fullName evidence="1">Uncharacterized protein</fullName>
    </submittedName>
</protein>
<dbReference type="AlphaFoldDB" id="A0A2J6QE97"/>
<accession>A0A2J6QE97</accession>
<dbReference type="Proteomes" id="UP000235672">
    <property type="component" value="Unassembled WGS sequence"/>
</dbReference>
<evidence type="ECO:0000313" key="1">
    <source>
        <dbReference type="EMBL" id="PMD24583.1"/>
    </source>
</evidence>
<dbReference type="EMBL" id="KZ613472">
    <property type="protein sequence ID" value="PMD24583.1"/>
    <property type="molecule type" value="Genomic_DNA"/>
</dbReference>
<organism evidence="1 2">
    <name type="scientific">Hyaloscypha hepaticicola</name>
    <dbReference type="NCBI Taxonomy" id="2082293"/>
    <lineage>
        <taxon>Eukaryota</taxon>
        <taxon>Fungi</taxon>
        <taxon>Dikarya</taxon>
        <taxon>Ascomycota</taxon>
        <taxon>Pezizomycotina</taxon>
        <taxon>Leotiomycetes</taxon>
        <taxon>Helotiales</taxon>
        <taxon>Hyaloscyphaceae</taxon>
        <taxon>Hyaloscypha</taxon>
    </lineage>
</organism>
<reference evidence="1 2" key="1">
    <citation type="submission" date="2016-05" db="EMBL/GenBank/DDBJ databases">
        <title>A degradative enzymes factory behind the ericoid mycorrhizal symbiosis.</title>
        <authorList>
            <consortium name="DOE Joint Genome Institute"/>
            <person name="Martino E."/>
            <person name="Morin E."/>
            <person name="Grelet G."/>
            <person name="Kuo A."/>
            <person name="Kohler A."/>
            <person name="Daghino S."/>
            <person name="Barry K."/>
            <person name="Choi C."/>
            <person name="Cichocki N."/>
            <person name="Clum A."/>
            <person name="Copeland A."/>
            <person name="Hainaut M."/>
            <person name="Haridas S."/>
            <person name="Labutti K."/>
            <person name="Lindquist E."/>
            <person name="Lipzen A."/>
            <person name="Khouja H.-R."/>
            <person name="Murat C."/>
            <person name="Ohm R."/>
            <person name="Olson A."/>
            <person name="Spatafora J."/>
            <person name="Veneault-Fourrey C."/>
            <person name="Henrissat B."/>
            <person name="Grigoriev I."/>
            <person name="Martin F."/>
            <person name="Perotto S."/>
        </authorList>
    </citation>
    <scope>NUCLEOTIDE SEQUENCE [LARGE SCALE GENOMIC DNA]</scope>
    <source>
        <strain evidence="1 2">UAMH 7357</strain>
    </source>
</reference>
<keyword evidence="2" id="KW-1185">Reference proteome</keyword>
<gene>
    <name evidence="1" type="ORF">NA56DRAFT_700232</name>
</gene>
<sequence>MDIFLSEAEIELLEFADSCHPMAPDQIMLEPRLPANLEGIDGALEAKIALIESFFLLNGHLERDCFRVVYPHKLRTHQLVRMADLDPRRQDHERPETTLDQLYKYATLADAAILMSETSSQNIQNALIRPLNDTNVIWADNNFHAYRHAIFDAFWAGRSEHGRHQLLEQSCKPIHAKLLPLASTTLRADDSPHSVLLDLIEGDFYASSILIAAVSDPAAKIIKGKKLTAEMLLSPAPAKRLRAVRILLLPYSLPELLVELGFGDLKCTLAGCKLHHDVDVAISTKSVEWFRFIRPFLSSPHLRNVMEGFHLRVRRATPETNRDSCMVSDGGSDAIVCMRTASRSASSTDGVRSIDPSDGAQHL</sequence>
<proteinExistence type="predicted"/>
<name>A0A2J6QE97_9HELO</name>